<dbReference type="AlphaFoldDB" id="A0A9Q3I8T1"/>
<dbReference type="Proteomes" id="UP000765509">
    <property type="component" value="Unassembled WGS sequence"/>
</dbReference>
<feature type="compositionally biased region" description="Polar residues" evidence="1">
    <location>
        <begin position="269"/>
        <end position="291"/>
    </location>
</feature>
<dbReference type="EMBL" id="AVOT02035621">
    <property type="protein sequence ID" value="MBW0530019.1"/>
    <property type="molecule type" value="Genomic_DNA"/>
</dbReference>
<name>A0A9Q3I8T1_9BASI</name>
<feature type="region of interest" description="Disordered" evidence="1">
    <location>
        <begin position="242"/>
        <end position="302"/>
    </location>
</feature>
<organism evidence="2 3">
    <name type="scientific">Austropuccinia psidii MF-1</name>
    <dbReference type="NCBI Taxonomy" id="1389203"/>
    <lineage>
        <taxon>Eukaryota</taxon>
        <taxon>Fungi</taxon>
        <taxon>Dikarya</taxon>
        <taxon>Basidiomycota</taxon>
        <taxon>Pucciniomycotina</taxon>
        <taxon>Pucciniomycetes</taxon>
        <taxon>Pucciniales</taxon>
        <taxon>Sphaerophragmiaceae</taxon>
        <taxon>Austropuccinia</taxon>
    </lineage>
</organism>
<comment type="caution">
    <text evidence="2">The sequence shown here is derived from an EMBL/GenBank/DDBJ whole genome shotgun (WGS) entry which is preliminary data.</text>
</comment>
<reference evidence="2" key="1">
    <citation type="submission" date="2021-03" db="EMBL/GenBank/DDBJ databases">
        <title>Draft genome sequence of rust myrtle Austropuccinia psidii MF-1, a brazilian biotype.</title>
        <authorList>
            <person name="Quecine M.C."/>
            <person name="Pachon D.M.R."/>
            <person name="Bonatelli M.L."/>
            <person name="Correr F.H."/>
            <person name="Franceschini L.M."/>
            <person name="Leite T.F."/>
            <person name="Margarido G.R.A."/>
            <person name="Almeida C.A."/>
            <person name="Ferrarezi J.A."/>
            <person name="Labate C.A."/>
        </authorList>
    </citation>
    <scope>NUCLEOTIDE SEQUENCE</scope>
    <source>
        <strain evidence="2">MF-1</strain>
    </source>
</reference>
<evidence type="ECO:0000313" key="2">
    <source>
        <dbReference type="EMBL" id="MBW0530019.1"/>
    </source>
</evidence>
<accession>A0A9Q3I8T1</accession>
<evidence type="ECO:0000313" key="3">
    <source>
        <dbReference type="Proteomes" id="UP000765509"/>
    </source>
</evidence>
<gene>
    <name evidence="2" type="ORF">O181_069734</name>
</gene>
<evidence type="ECO:0000256" key="1">
    <source>
        <dbReference type="SAM" id="MobiDB-lite"/>
    </source>
</evidence>
<protein>
    <submittedName>
        <fullName evidence="2">Uncharacterized protein</fullName>
    </submittedName>
</protein>
<sequence length="391" mass="42664">MSSKLTELTESSPSAPQPSVLCGSGIFSQLSSPSMASSGHFGPSQTYDGYRAVEILDPACTEFLAKGKDCFQNYNPQSSKCHYCFIGKKPCHCTGVPSSNVRTYLWSRKDGPFLKDFPVSEAPTPDGNSGFSQLTGSKQRDVARWTNAGGPIPVGGRPIYSSSEVPISRINTEGVVKGIRRIAYSPTDPDAEGSDELDGEEVEVVPHSVGHQSSTSSTQPLANRFQSQVIPSTPRTFQPALASIPTTIPPSAPSTSHARPALNPAVRPSPSQKPRNSPITTSQQLQPVASSSRRRDGLSPLPFPAAQAFQRRDCWNIQITIEDPNAASENQEAVARLFMRVDRNSREVIMYANDRTILGTASEEMAENFSWYEDELINNFQRTFDYLGRDN</sequence>
<proteinExistence type="predicted"/>
<keyword evidence="3" id="KW-1185">Reference proteome</keyword>